<feature type="domain" description="Ubiquitin-activating enzyme E1 C-terminal" evidence="18">
    <location>
        <begin position="1032"/>
        <end position="1155"/>
    </location>
</feature>
<dbReference type="Gene3D" id="1.10.10.2660">
    <property type="entry name" value="Ubiquitin-activating enzyme E1, SCCH domain"/>
    <property type="match status" value="1"/>
</dbReference>
<feature type="signal peptide" evidence="17">
    <location>
        <begin position="1"/>
        <end position="34"/>
    </location>
</feature>
<dbReference type="GO" id="GO:0005524">
    <property type="term" value="F:ATP binding"/>
    <property type="evidence" value="ECO:0007669"/>
    <property type="project" value="UniProtKB-KW"/>
</dbReference>
<dbReference type="InterPro" id="IPR035985">
    <property type="entry name" value="Ubiquitin-activating_enz"/>
</dbReference>
<dbReference type="InterPro" id="IPR045886">
    <property type="entry name" value="ThiF/MoeB/HesA"/>
</dbReference>
<gene>
    <name evidence="19" type="ORF">NSK_001157</name>
</gene>
<evidence type="ECO:0000256" key="4">
    <source>
        <dbReference type="ARBA" id="ARBA00010532"/>
    </source>
</evidence>
<dbReference type="InterPro" id="IPR000011">
    <property type="entry name" value="UBQ/SUMO-activ_enz_E1-like"/>
</dbReference>
<evidence type="ECO:0000313" key="19">
    <source>
        <dbReference type="EMBL" id="TFJ87810.1"/>
    </source>
</evidence>
<dbReference type="GO" id="GO:0005737">
    <property type="term" value="C:cytoplasm"/>
    <property type="evidence" value="ECO:0007669"/>
    <property type="project" value="TreeGrafter"/>
</dbReference>
<evidence type="ECO:0000256" key="16">
    <source>
        <dbReference type="SAM" id="Phobius"/>
    </source>
</evidence>
<dbReference type="PROSITE" id="PS00865">
    <property type="entry name" value="UBIQUITIN_ACTIVAT_2"/>
    <property type="match status" value="1"/>
</dbReference>
<dbReference type="InterPro" id="IPR002159">
    <property type="entry name" value="CD36_fam"/>
</dbReference>
<evidence type="ECO:0000256" key="1">
    <source>
        <dbReference type="ARBA" id="ARBA00004370"/>
    </source>
</evidence>
<evidence type="ECO:0000256" key="17">
    <source>
        <dbReference type="SAM" id="SignalP"/>
    </source>
</evidence>
<keyword evidence="11 16" id="KW-0472">Membrane</keyword>
<dbReference type="Gene3D" id="3.50.50.80">
    <property type="entry name" value="Ubiquitin-activating enzyme E1, inactive adenylation domain, subdomain 1"/>
    <property type="match status" value="1"/>
</dbReference>
<dbReference type="PANTHER" id="PTHR10953">
    <property type="entry name" value="UBIQUITIN-ACTIVATING ENZYME E1"/>
    <property type="match status" value="1"/>
</dbReference>
<evidence type="ECO:0000256" key="6">
    <source>
        <dbReference type="ARBA" id="ARBA00022692"/>
    </source>
</evidence>
<protein>
    <recommendedName>
        <fullName evidence="18">Ubiquitin-activating enzyme E1 C-terminal domain-containing protein</fullName>
    </recommendedName>
</protein>
<dbReference type="Gene3D" id="3.40.50.720">
    <property type="entry name" value="NAD(P)-binding Rossmann-like Domain"/>
    <property type="match status" value="1"/>
</dbReference>
<dbReference type="EMBL" id="SDOX01000005">
    <property type="protein sequence ID" value="TFJ87810.1"/>
    <property type="molecule type" value="Genomic_DNA"/>
</dbReference>
<dbReference type="PANTHER" id="PTHR10953:SF4">
    <property type="entry name" value="UBIQUITIN-ACTIVATING ENZYME E1 C-TERMINAL DOMAIN-CONTAINING PROTEIN"/>
    <property type="match status" value="1"/>
</dbReference>
<keyword evidence="17" id="KW-0732">Signal</keyword>
<keyword evidence="7 14" id="KW-0547">Nucleotide-binding</keyword>
<evidence type="ECO:0000256" key="2">
    <source>
        <dbReference type="ARBA" id="ARBA00004906"/>
    </source>
</evidence>
<reference evidence="19 20" key="1">
    <citation type="submission" date="2019-01" db="EMBL/GenBank/DDBJ databases">
        <title>Nuclear Genome Assembly of the Microalgal Biofuel strain Nannochloropsis salina CCMP1776.</title>
        <authorList>
            <person name="Hovde B."/>
        </authorList>
    </citation>
    <scope>NUCLEOTIDE SEQUENCE [LARGE SCALE GENOMIC DNA]</scope>
    <source>
        <strain evidence="19 20">CCMP1776</strain>
    </source>
</reference>
<evidence type="ECO:0000259" key="18">
    <source>
        <dbReference type="SMART" id="SM00985"/>
    </source>
</evidence>
<dbReference type="InterPro" id="IPR042063">
    <property type="entry name" value="Ubi_acti_E1_SCCH"/>
</dbReference>
<dbReference type="InterPro" id="IPR038252">
    <property type="entry name" value="UBA_E1_C_sf"/>
</dbReference>
<keyword evidence="12" id="KW-0325">Glycoprotein</keyword>
<evidence type="ECO:0000313" key="20">
    <source>
        <dbReference type="Proteomes" id="UP000355283"/>
    </source>
</evidence>
<feature type="active site" description="Glycyl thioester intermediate" evidence="13">
    <location>
        <position position="681"/>
    </location>
</feature>
<dbReference type="Pfam" id="PF09358">
    <property type="entry name" value="E1_UFD"/>
    <property type="match status" value="1"/>
</dbReference>
<evidence type="ECO:0000256" key="3">
    <source>
        <dbReference type="ARBA" id="ARBA00005673"/>
    </source>
</evidence>
<dbReference type="NCBIfam" id="TIGR01408">
    <property type="entry name" value="Ube1"/>
    <property type="match status" value="1"/>
</dbReference>
<evidence type="ECO:0000256" key="11">
    <source>
        <dbReference type="ARBA" id="ARBA00023136"/>
    </source>
</evidence>
<keyword evidence="9 14" id="KW-0067">ATP-binding</keyword>
<name>A0A4D9D8Q8_9STRA</name>
<evidence type="ECO:0000256" key="7">
    <source>
        <dbReference type="ARBA" id="ARBA00022741"/>
    </source>
</evidence>
<feature type="transmembrane region" description="Helical" evidence="16">
    <location>
        <begin position="1857"/>
        <end position="1877"/>
    </location>
</feature>
<dbReference type="GO" id="GO:0031510">
    <property type="term" value="C:SUMO activating enzyme complex"/>
    <property type="evidence" value="ECO:0007669"/>
    <property type="project" value="TreeGrafter"/>
</dbReference>
<evidence type="ECO:0000256" key="5">
    <source>
        <dbReference type="ARBA" id="ARBA00022598"/>
    </source>
</evidence>
<dbReference type="GO" id="GO:0004839">
    <property type="term" value="F:ubiquitin activating enzyme activity"/>
    <property type="evidence" value="ECO:0007669"/>
    <property type="project" value="UniProtKB-EC"/>
</dbReference>
<comment type="pathway">
    <text evidence="2">Protein modification; protein ubiquitination.</text>
</comment>
<comment type="similarity">
    <text evidence="4">Belongs to the CD36 family.</text>
</comment>
<dbReference type="InterPro" id="IPR018075">
    <property type="entry name" value="UBQ-activ_enz_E1"/>
</dbReference>
<dbReference type="Proteomes" id="UP000355283">
    <property type="component" value="Unassembled WGS sequence"/>
</dbReference>
<keyword evidence="10 16" id="KW-1133">Transmembrane helix</keyword>
<evidence type="ECO:0000256" key="14">
    <source>
        <dbReference type="RuleBase" id="RU000519"/>
    </source>
</evidence>
<evidence type="ECO:0000256" key="9">
    <source>
        <dbReference type="ARBA" id="ARBA00022840"/>
    </source>
</evidence>
<feature type="chain" id="PRO_5020035084" description="Ubiquitin-activating enzyme E1 C-terminal domain-containing protein" evidence="17">
    <location>
        <begin position="35"/>
        <end position="1902"/>
    </location>
</feature>
<dbReference type="OrthoDB" id="10252231at2759"/>
<accession>A0A4D9D8Q8</accession>
<comment type="subcellular location">
    <subcellularLocation>
        <location evidence="1">Membrane</location>
    </subcellularLocation>
</comment>
<feature type="region of interest" description="Disordered" evidence="15">
    <location>
        <begin position="1001"/>
        <end position="1024"/>
    </location>
</feature>
<evidence type="ECO:0000256" key="12">
    <source>
        <dbReference type="ARBA" id="ARBA00023180"/>
    </source>
</evidence>
<dbReference type="Pfam" id="PF00899">
    <property type="entry name" value="ThiF"/>
    <property type="match status" value="2"/>
</dbReference>
<dbReference type="Gene3D" id="3.40.50.12550">
    <property type="entry name" value="Ubiquitin-activating enzyme E1, inactive adenylation domain, subdomain 2"/>
    <property type="match status" value="1"/>
</dbReference>
<dbReference type="UniPathway" id="UPA00143"/>
<dbReference type="InterPro" id="IPR019572">
    <property type="entry name" value="UBA_E1_SCCH"/>
</dbReference>
<dbReference type="Gene3D" id="3.10.290.60">
    <property type="entry name" value="Ubiquitin-activating enzyme E1, UFD domain"/>
    <property type="match status" value="1"/>
</dbReference>
<keyword evidence="8 14" id="KW-0833">Ubl conjugation pathway</keyword>
<dbReference type="GO" id="GO:0016020">
    <property type="term" value="C:membrane"/>
    <property type="evidence" value="ECO:0007669"/>
    <property type="project" value="UniProtKB-SubCell"/>
</dbReference>
<sequence>MLRSRQRDKLRPYSVLYLFLIHVLVLLEQQRIHASIVVDEALYSRQLYVLGLPAQQRLAASNILVVGLGGVGVEITKNVILAGPQSVTLIDPTPARMVDLATQYYLDETSLGQSRAMCSFAKLKELNPLVQLDLLEPSSMDIEAVAEAIAASGRNFDVIVAADQDKASEEALNTLARRLKAKFVAAQAPGLFGSIFCDMGDDFTVNDTDGKEAKTGLLKSFDPLPVTGETLVTLREGERHDLSKGDLVYFERTAAEEDGQTKDAVRAGSAAPDLETDTFTVKRIVSPSCFTVPASANLVKQVHQYSNGRFRQLKQPLQLGFQPLTLARQAMRSVPTDFGKASLGRQLTLHACFESLRRFKTHAGGRLPIPGSATDAAAFKKLVKSCDVLSDVISSHSAAMAARSAAKRPTSKTKAPSPPVLDEQIMEIFARTCQGSLAPICSFVGGTAAQEVLKACTGTFVPLQQYLFFDAVEVLTPESGNDESPEIFSASLPSEKECASRGDKYDGMRAVLGSRLMKLLQDQAIFVVGAGAIGCELLKNLALMGVGPLTVTDNDSIEKSNLNRQFLFRERDLGAPKSEAAAQAVQRLNPDVEVRALVRKVGKETEEFFDDNFWFGHDVVANALDNVAARKYVDGRCVYYRRPLLESGTEGTSGNVQVVVPFVTESYGSSVDPPEASIPVCTLKSFPYMIEHCIQWARDFFDGYFRIQPERLNDLMARLSENSHRGEEDDAAAAAVLASLRAQTSDETLLRELEGCLVDLEIWDPVPSARRCVKWALDRFHELYQSNIVALLREHPRDSVTEDGEPFWSGDRRIPTPIVFDRSDPLHMDFLLSAALLKARVFNVVDPTTTVEGMSETVQATLDEILASGYQPPTEVVRAEEEEEGDLEAKVQREFEEVRLTIKRIAKRGGDNGKGTECAAARTRPEMFEKDQDWNGHIAFITSASNLRAANYGLARADRLQTKKIAGRIIPAIATTTAVVAGLASLELCKLAQRSLLEEEEEYSDLESQNKEERLSKQRRRHRRHYPPLQAYRNAFINLAGPFLALTQPMEAHPIALGEQGEVYNMWDRLEVTPKKDMTLKSLLAHASENFGLQITSVTLHGSHILYADFMHPGDDNPILGKSMTELVEAAMKSENRAIVRKGVEGTNIQEMPLRRQFVDFEIECTVPATEVTRKIWSFASTLNLPLLVHPLSSASAAVAVVTPSLEEESETQREAGQVMGRYDEDDAHAEAKRVEYSSFKDALDDGDSFFGSPERASFCVRRPMCGVWGGPRVWCIRRASDRWGVLLISVAVVLGVLTACGPLIVDRLVAQGIDAQTVLKGASGKAYKTFVDSGENLGVEIYYSLHYLNLTNPTELLEGTALARLEEIGPFVYRQHRHKLNLTFASDGETVSFVLQKTYVFDEGANAATGLVDTDVRVTTVHPVIQVLQGQLQNTLNSQLKEIIHPAIGWLAPLRRAIEREIDASDLWKAVYKLVLCQGNPMGVSPFTVQSARDLYWGYHNDSVLLTMQALVGAIDELAKRVGKRVSLPVIPEAFPGLQPNLTSEAETARRIGPNVVYTGQGKTKARLQGYMMFQNMTQVHACPDPTTGDAPAPGEMPACDIYQADWTNRSAVRHGYFPQWRSAAANEVRGTDGSLFAHPLTGQETVVTFQEDYRRWIEMVYVGEVHDFHGISLRRYVFSQEDFRNDSVMSADWYQDNLPTGLSNLTLMGGFPLFLSKPHFLEADPSVQQAVEGLNPDPESHLTFIDAEERSGVTFRTHKRVQLNAGLKRLRFPSLSRIEASSLATILQRDLNEAERRCVREEVTWDFGLPAEGDEHMLFLPMVRYDEGFEMPASFVKDFKKQVLGSTSAAKTVQVAGPLFAVLLALIGVIIIMRGRRNEQELARRRTHRYSTIHEGDIMV</sequence>
<proteinExistence type="inferred from homology"/>
<dbReference type="PRINTS" id="PR01849">
    <property type="entry name" value="UBIQUITINACT"/>
</dbReference>
<dbReference type="Pfam" id="PF01130">
    <property type="entry name" value="CD36"/>
    <property type="match status" value="1"/>
</dbReference>
<dbReference type="GO" id="GO:0016925">
    <property type="term" value="P:protein sumoylation"/>
    <property type="evidence" value="ECO:0007669"/>
    <property type="project" value="TreeGrafter"/>
</dbReference>
<dbReference type="InterPro" id="IPR042449">
    <property type="entry name" value="Ub-E1_IAD_1"/>
</dbReference>
<comment type="similarity">
    <text evidence="3 14">Belongs to the ubiquitin-activating E1 family.</text>
</comment>
<comment type="caution">
    <text evidence="19">The sequence shown here is derived from an EMBL/GenBank/DDBJ whole genome shotgun (WGS) entry which is preliminary data.</text>
</comment>
<dbReference type="InterPro" id="IPR033127">
    <property type="entry name" value="UBQ-activ_enz_E1_Cys_AS"/>
</dbReference>
<keyword evidence="20" id="KW-1185">Reference proteome</keyword>
<dbReference type="FunFam" id="3.50.50.80:FF:000002">
    <property type="entry name" value="SUMO-activating enzyme subunit 2"/>
    <property type="match status" value="1"/>
</dbReference>
<dbReference type="InterPro" id="IPR042302">
    <property type="entry name" value="E1_FCCH_sf"/>
</dbReference>
<evidence type="ECO:0000256" key="13">
    <source>
        <dbReference type="PROSITE-ProRule" id="PRU10132"/>
    </source>
</evidence>
<dbReference type="InterPro" id="IPR000594">
    <property type="entry name" value="ThiF_NAD_FAD-bd"/>
</dbReference>
<keyword evidence="5 14" id="KW-0436">Ligase</keyword>
<dbReference type="SUPFAM" id="SSF69572">
    <property type="entry name" value="Activating enzymes of the ubiquitin-like proteins"/>
    <property type="match status" value="2"/>
</dbReference>
<dbReference type="Gene3D" id="2.40.30.180">
    <property type="entry name" value="Ubiquitin-activating enzyme E1, FCCH domain"/>
    <property type="match status" value="1"/>
</dbReference>
<dbReference type="InterPro" id="IPR018965">
    <property type="entry name" value="Ub-activating_enz_E1_C"/>
</dbReference>
<evidence type="ECO:0000256" key="15">
    <source>
        <dbReference type="SAM" id="MobiDB-lite"/>
    </source>
</evidence>
<dbReference type="GO" id="GO:0019948">
    <property type="term" value="F:SUMO activating enzyme activity"/>
    <property type="evidence" value="ECO:0007669"/>
    <property type="project" value="TreeGrafter"/>
</dbReference>
<evidence type="ECO:0000256" key="8">
    <source>
        <dbReference type="ARBA" id="ARBA00022786"/>
    </source>
</evidence>
<dbReference type="SMART" id="SM00985">
    <property type="entry name" value="UBA_e1_C"/>
    <property type="match status" value="1"/>
</dbReference>
<dbReference type="Pfam" id="PF10585">
    <property type="entry name" value="UBA_E1_SCCH"/>
    <property type="match status" value="1"/>
</dbReference>
<organism evidence="19 20">
    <name type="scientific">Nannochloropsis salina CCMP1776</name>
    <dbReference type="NCBI Taxonomy" id="1027361"/>
    <lineage>
        <taxon>Eukaryota</taxon>
        <taxon>Sar</taxon>
        <taxon>Stramenopiles</taxon>
        <taxon>Ochrophyta</taxon>
        <taxon>Eustigmatophyceae</taxon>
        <taxon>Eustigmatales</taxon>
        <taxon>Monodopsidaceae</taxon>
        <taxon>Microchloropsis</taxon>
        <taxon>Microchloropsis salina</taxon>
    </lineage>
</organism>
<evidence type="ECO:0000256" key="10">
    <source>
        <dbReference type="ARBA" id="ARBA00022989"/>
    </source>
</evidence>
<keyword evidence="6 16" id="KW-0812">Transmembrane</keyword>